<evidence type="ECO:0000313" key="3">
    <source>
        <dbReference type="Proteomes" id="UP001500191"/>
    </source>
</evidence>
<evidence type="ECO:0000313" key="2">
    <source>
        <dbReference type="EMBL" id="GAA0514492.1"/>
    </source>
</evidence>
<feature type="region of interest" description="Disordered" evidence="1">
    <location>
        <begin position="61"/>
        <end position="95"/>
    </location>
</feature>
<protein>
    <submittedName>
        <fullName evidence="2">Uncharacterized protein</fullName>
    </submittedName>
</protein>
<evidence type="ECO:0000256" key="1">
    <source>
        <dbReference type="SAM" id="MobiDB-lite"/>
    </source>
</evidence>
<accession>A0ABN1C9F1</accession>
<dbReference type="EMBL" id="BAAADB010000021">
    <property type="protein sequence ID" value="GAA0514492.1"/>
    <property type="molecule type" value="Genomic_DNA"/>
</dbReference>
<name>A0ABN1C9F1_9DEIO</name>
<feature type="region of interest" description="Disordered" evidence="1">
    <location>
        <begin position="1"/>
        <end position="49"/>
    </location>
</feature>
<keyword evidence="3" id="KW-1185">Reference proteome</keyword>
<dbReference type="Proteomes" id="UP001500191">
    <property type="component" value="Unassembled WGS sequence"/>
</dbReference>
<comment type="caution">
    <text evidence="2">The sequence shown here is derived from an EMBL/GenBank/DDBJ whole genome shotgun (WGS) entry which is preliminary data.</text>
</comment>
<proteinExistence type="predicted"/>
<gene>
    <name evidence="2" type="ORF">GCM10008937_22740</name>
</gene>
<sequence>MWGAAVSGAARQGGSGQWLGNKKNAPLTRRRGAKHDNCFGTRHAPSAGTNQIRFLGLNTTFSQPPATRGPGTPGDCPECTPPLPDVKGPAQPRVDVPQVFVTGRTFTPEG</sequence>
<organism evidence="2 3">
    <name type="scientific">Deinococcus depolymerans</name>
    <dbReference type="NCBI Taxonomy" id="392408"/>
    <lineage>
        <taxon>Bacteria</taxon>
        <taxon>Thermotogati</taxon>
        <taxon>Deinococcota</taxon>
        <taxon>Deinococci</taxon>
        <taxon>Deinococcales</taxon>
        <taxon>Deinococcaceae</taxon>
        <taxon>Deinococcus</taxon>
    </lineage>
</organism>
<reference evidence="2 3" key="1">
    <citation type="journal article" date="2019" name="Int. J. Syst. Evol. Microbiol.">
        <title>The Global Catalogue of Microorganisms (GCM) 10K type strain sequencing project: providing services to taxonomists for standard genome sequencing and annotation.</title>
        <authorList>
            <consortium name="The Broad Institute Genomics Platform"/>
            <consortium name="The Broad Institute Genome Sequencing Center for Infectious Disease"/>
            <person name="Wu L."/>
            <person name="Ma J."/>
        </authorList>
    </citation>
    <scope>NUCLEOTIDE SEQUENCE [LARGE SCALE GENOMIC DNA]</scope>
    <source>
        <strain evidence="2 3">JCM 14368</strain>
    </source>
</reference>